<keyword evidence="4" id="KW-1185">Reference proteome</keyword>
<dbReference type="Pfam" id="PF25077">
    <property type="entry name" value="DUF7800"/>
    <property type="match status" value="1"/>
</dbReference>
<feature type="domain" description="DUF7800" evidence="2">
    <location>
        <begin position="1"/>
        <end position="93"/>
    </location>
</feature>
<evidence type="ECO:0000313" key="3">
    <source>
        <dbReference type="EMBL" id="OEV17190.1"/>
    </source>
</evidence>
<sequence>MAGLRLGPLLRYVDHESGSTATVWVEASRPCTVEVRCADGASGASPTFAVAGHHYALVVVEGLTPGTTTAYEVRIGSKRVWPPEDSRLPPSTITAPTVAGPAAGGGPGGTAGGGPGEDGP</sequence>
<evidence type="ECO:0000256" key="1">
    <source>
        <dbReference type="SAM" id="MobiDB-lite"/>
    </source>
</evidence>
<dbReference type="Proteomes" id="UP000175971">
    <property type="component" value="Unassembled WGS sequence"/>
</dbReference>
<evidence type="ECO:0000259" key="2">
    <source>
        <dbReference type="Pfam" id="PF25077"/>
    </source>
</evidence>
<dbReference type="InterPro" id="IPR056702">
    <property type="entry name" value="DUF7800"/>
</dbReference>
<feature type="compositionally biased region" description="Gly residues" evidence="1">
    <location>
        <begin position="102"/>
        <end position="120"/>
    </location>
</feature>
<feature type="region of interest" description="Disordered" evidence="1">
    <location>
        <begin position="80"/>
        <end position="120"/>
    </location>
</feature>
<proteinExistence type="predicted"/>
<protein>
    <submittedName>
        <fullName evidence="3">Alkaline phosphatase</fullName>
    </submittedName>
</protein>
<organism evidence="3 4">
    <name type="scientific">Streptomyces nanshensis</name>
    <dbReference type="NCBI Taxonomy" id="518642"/>
    <lineage>
        <taxon>Bacteria</taxon>
        <taxon>Bacillati</taxon>
        <taxon>Actinomycetota</taxon>
        <taxon>Actinomycetes</taxon>
        <taxon>Kitasatosporales</taxon>
        <taxon>Streptomycetaceae</taxon>
        <taxon>Streptomyces</taxon>
    </lineage>
</organism>
<name>A0A1E7LLU6_9ACTN</name>
<dbReference type="AlphaFoldDB" id="A0A1E7LLU6"/>
<dbReference type="EMBL" id="LJGZ01000099">
    <property type="protein sequence ID" value="OEV17190.1"/>
    <property type="molecule type" value="Genomic_DNA"/>
</dbReference>
<evidence type="ECO:0000313" key="4">
    <source>
        <dbReference type="Proteomes" id="UP000175971"/>
    </source>
</evidence>
<feature type="non-terminal residue" evidence="3">
    <location>
        <position position="120"/>
    </location>
</feature>
<reference evidence="3 4" key="1">
    <citation type="journal article" date="2016" name="Front. Microbiol.">
        <title>Comparative Genomics Analysis of Streptomyces Species Reveals Their Adaptation to the Marine Environment and Their Diversity at the Genomic Level.</title>
        <authorList>
            <person name="Tian X."/>
            <person name="Zhang Z."/>
            <person name="Yang T."/>
            <person name="Chen M."/>
            <person name="Li J."/>
            <person name="Chen F."/>
            <person name="Yang J."/>
            <person name="Li W."/>
            <person name="Zhang B."/>
            <person name="Zhang Z."/>
            <person name="Wu J."/>
            <person name="Zhang C."/>
            <person name="Long L."/>
            <person name="Xiao J."/>
        </authorList>
    </citation>
    <scope>NUCLEOTIDE SEQUENCE [LARGE SCALE GENOMIC DNA]</scope>
    <source>
        <strain evidence="3 4">SCSIO M10372</strain>
    </source>
</reference>
<accession>A0A1E7LLU6</accession>
<comment type="caution">
    <text evidence="3">The sequence shown here is derived from an EMBL/GenBank/DDBJ whole genome shotgun (WGS) entry which is preliminary data.</text>
</comment>
<gene>
    <name evidence="3" type="ORF">AN221_29405</name>
</gene>